<protein>
    <submittedName>
        <fullName evidence="9">BTAD domain-containing putative transcriptional regulator</fullName>
    </submittedName>
</protein>
<dbReference type="InterPro" id="IPR011990">
    <property type="entry name" value="TPR-like_helical_dom_sf"/>
</dbReference>
<evidence type="ECO:0000256" key="7">
    <source>
        <dbReference type="SAM" id="Phobius"/>
    </source>
</evidence>
<feature type="compositionally biased region" description="Pro residues" evidence="6">
    <location>
        <begin position="378"/>
        <end position="415"/>
    </location>
</feature>
<keyword evidence="7" id="KW-1133">Transmembrane helix</keyword>
<keyword evidence="7" id="KW-0472">Membrane</keyword>
<feature type="compositionally biased region" description="Pro residues" evidence="6">
    <location>
        <begin position="438"/>
        <end position="449"/>
    </location>
</feature>
<dbReference type="Pfam" id="PF00486">
    <property type="entry name" value="Trans_reg_C"/>
    <property type="match status" value="1"/>
</dbReference>
<feature type="DNA-binding region" description="OmpR/PhoB-type" evidence="5">
    <location>
        <begin position="1"/>
        <end position="101"/>
    </location>
</feature>
<dbReference type="PANTHER" id="PTHR35807">
    <property type="entry name" value="TRANSCRIPTIONAL REGULATOR REDD-RELATED"/>
    <property type="match status" value="1"/>
</dbReference>
<dbReference type="Gene3D" id="1.25.40.10">
    <property type="entry name" value="Tetratricopeptide repeat domain"/>
    <property type="match status" value="1"/>
</dbReference>
<dbReference type="InterPro" id="IPR036388">
    <property type="entry name" value="WH-like_DNA-bd_sf"/>
</dbReference>
<keyword evidence="2" id="KW-0805">Transcription regulation</keyword>
<feature type="region of interest" description="Disordered" evidence="6">
    <location>
        <begin position="267"/>
        <end position="451"/>
    </location>
</feature>
<gene>
    <name evidence="9" type="ORF">ACIBP4_16725</name>
</gene>
<dbReference type="Gene3D" id="1.10.10.10">
    <property type="entry name" value="Winged helix-like DNA-binding domain superfamily/Winged helix DNA-binding domain"/>
    <property type="match status" value="1"/>
</dbReference>
<keyword evidence="3 5" id="KW-0238">DNA-binding</keyword>
<dbReference type="EMBL" id="JBITLE010000005">
    <property type="protein sequence ID" value="MFI7263925.1"/>
    <property type="molecule type" value="Genomic_DNA"/>
</dbReference>
<evidence type="ECO:0000313" key="9">
    <source>
        <dbReference type="EMBL" id="MFI7263925.1"/>
    </source>
</evidence>
<dbReference type="InterPro" id="IPR051677">
    <property type="entry name" value="AfsR-DnrI-RedD_regulator"/>
</dbReference>
<evidence type="ECO:0000313" key="10">
    <source>
        <dbReference type="Proteomes" id="UP001612812"/>
    </source>
</evidence>
<evidence type="ECO:0000256" key="3">
    <source>
        <dbReference type="ARBA" id="ARBA00023125"/>
    </source>
</evidence>
<accession>A0ABW7ZMR7</accession>
<evidence type="ECO:0000256" key="4">
    <source>
        <dbReference type="ARBA" id="ARBA00023163"/>
    </source>
</evidence>
<dbReference type="Pfam" id="PF03704">
    <property type="entry name" value="BTAD"/>
    <property type="match status" value="1"/>
</dbReference>
<comment type="similarity">
    <text evidence="1">Belongs to the AfsR/DnrI/RedD regulatory family.</text>
</comment>
<dbReference type="SMART" id="SM00862">
    <property type="entry name" value="Trans_reg_C"/>
    <property type="match status" value="1"/>
</dbReference>
<feature type="domain" description="OmpR/PhoB-type" evidence="8">
    <location>
        <begin position="1"/>
        <end position="101"/>
    </location>
</feature>
<feature type="compositionally biased region" description="Low complexity" evidence="6">
    <location>
        <begin position="314"/>
        <end position="338"/>
    </location>
</feature>
<dbReference type="PANTHER" id="PTHR35807:SF1">
    <property type="entry name" value="TRANSCRIPTIONAL REGULATOR REDD"/>
    <property type="match status" value="1"/>
</dbReference>
<dbReference type="SUPFAM" id="SSF46894">
    <property type="entry name" value="C-terminal effector domain of the bipartite response regulators"/>
    <property type="match status" value="1"/>
</dbReference>
<evidence type="ECO:0000256" key="5">
    <source>
        <dbReference type="PROSITE-ProRule" id="PRU01091"/>
    </source>
</evidence>
<dbReference type="InterPro" id="IPR005158">
    <property type="entry name" value="BTAD"/>
</dbReference>
<dbReference type="RefSeq" id="WP_396769383.1">
    <property type="nucleotide sequence ID" value="NZ_JBITLA010000005.1"/>
</dbReference>
<feature type="transmembrane region" description="Helical" evidence="7">
    <location>
        <begin position="549"/>
        <end position="571"/>
    </location>
</feature>
<evidence type="ECO:0000259" key="8">
    <source>
        <dbReference type="PROSITE" id="PS51755"/>
    </source>
</evidence>
<comment type="caution">
    <text evidence="9">The sequence shown here is derived from an EMBL/GenBank/DDBJ whole genome shotgun (WGS) entry which is preliminary data.</text>
</comment>
<evidence type="ECO:0000256" key="1">
    <source>
        <dbReference type="ARBA" id="ARBA00005820"/>
    </source>
</evidence>
<dbReference type="CDD" id="cd15831">
    <property type="entry name" value="BTAD"/>
    <property type="match status" value="1"/>
</dbReference>
<dbReference type="Proteomes" id="UP001612812">
    <property type="component" value="Unassembled WGS sequence"/>
</dbReference>
<feature type="compositionally biased region" description="Low complexity" evidence="6">
    <location>
        <begin position="357"/>
        <end position="377"/>
    </location>
</feature>
<feature type="compositionally biased region" description="Low complexity" evidence="6">
    <location>
        <begin position="276"/>
        <end position="295"/>
    </location>
</feature>
<dbReference type="InterPro" id="IPR001867">
    <property type="entry name" value="OmpR/PhoB-type_DNA-bd"/>
</dbReference>
<organism evidence="9 10">
    <name type="scientific">Micromonospora maritima</name>
    <dbReference type="NCBI Taxonomy" id="986711"/>
    <lineage>
        <taxon>Bacteria</taxon>
        <taxon>Bacillati</taxon>
        <taxon>Actinomycetota</taxon>
        <taxon>Actinomycetes</taxon>
        <taxon>Micromonosporales</taxon>
        <taxon>Micromonosporaceae</taxon>
        <taxon>Micromonospora</taxon>
    </lineage>
</organism>
<keyword evidence="10" id="KW-1185">Reference proteome</keyword>
<keyword evidence="4" id="KW-0804">Transcription</keyword>
<evidence type="ECO:0000256" key="6">
    <source>
        <dbReference type="SAM" id="MobiDB-lite"/>
    </source>
</evidence>
<dbReference type="SUPFAM" id="SSF48452">
    <property type="entry name" value="TPR-like"/>
    <property type="match status" value="1"/>
</dbReference>
<feature type="transmembrane region" description="Helical" evidence="7">
    <location>
        <begin position="518"/>
        <end position="537"/>
    </location>
</feature>
<evidence type="ECO:0000256" key="2">
    <source>
        <dbReference type="ARBA" id="ARBA00023015"/>
    </source>
</evidence>
<proteinExistence type="inferred from homology"/>
<dbReference type="SMART" id="SM01043">
    <property type="entry name" value="BTAD"/>
    <property type="match status" value="1"/>
</dbReference>
<dbReference type="PROSITE" id="PS51755">
    <property type="entry name" value="OMPR_PHOB"/>
    <property type="match status" value="1"/>
</dbReference>
<feature type="compositionally biased region" description="Pro residues" evidence="6">
    <location>
        <begin position="339"/>
        <end position="356"/>
    </location>
</feature>
<dbReference type="InterPro" id="IPR016032">
    <property type="entry name" value="Sig_transdc_resp-reg_C-effctor"/>
</dbReference>
<feature type="transmembrane region" description="Helical" evidence="7">
    <location>
        <begin position="488"/>
        <end position="511"/>
    </location>
</feature>
<reference evidence="9 10" key="1">
    <citation type="submission" date="2024-10" db="EMBL/GenBank/DDBJ databases">
        <title>The Natural Products Discovery Center: Release of the First 8490 Sequenced Strains for Exploring Actinobacteria Biosynthetic Diversity.</title>
        <authorList>
            <person name="Kalkreuter E."/>
            <person name="Kautsar S.A."/>
            <person name="Yang D."/>
            <person name="Bader C.D."/>
            <person name="Teijaro C.N."/>
            <person name="Fluegel L."/>
            <person name="Davis C.M."/>
            <person name="Simpson J.R."/>
            <person name="Lauterbach L."/>
            <person name="Steele A.D."/>
            <person name="Gui C."/>
            <person name="Meng S."/>
            <person name="Li G."/>
            <person name="Viehrig K."/>
            <person name="Ye F."/>
            <person name="Su P."/>
            <person name="Kiefer A.F."/>
            <person name="Nichols A."/>
            <person name="Cepeda A.J."/>
            <person name="Yan W."/>
            <person name="Fan B."/>
            <person name="Jiang Y."/>
            <person name="Adhikari A."/>
            <person name="Zheng C.-J."/>
            <person name="Schuster L."/>
            <person name="Cowan T.M."/>
            <person name="Smanski M.J."/>
            <person name="Chevrette M.G."/>
            <person name="De Carvalho L.P.S."/>
            <person name="Shen B."/>
        </authorList>
    </citation>
    <scope>NUCLEOTIDE SEQUENCE [LARGE SCALE GENOMIC DNA]</scope>
    <source>
        <strain evidence="9 10">NPDC049845</strain>
    </source>
</reference>
<name>A0ABW7ZMR7_9ACTN</name>
<sequence>MSEALRFELLGPQRAWYADRPLDLGPAKQRAVLAMLLLAAGRPVPTGQIVEAVWPEEAPVNGPNVVQKHVAGLRRVLEPDRSPRTPARVLTLTDAGYLLRVAPESVDAVRFERGVQRARQAQSAGRAAEALDEVTAALELWQGEPFTGFAGPWFDAARHRLVELRAVALETRTELELAAGRHGELVGRLVELVAEFPVRERLRLQLMLALYRSGRQAEALAAYRDFAASLREEYGIEPGEALQALHRRILRSDPTLLPTVAEPVDAPVVPLPPAGDPAATTAPSTQPSASVTPSVQPAATTVQPSAPTAPPVRPAATTAPAAPPGTDTAPPAGPGVTPATPPAHPAPPRPDAPAAPRPGHATPRPGHATAPPGHAGSPPGPDTPPAGPAGPPAGPAGPPVSPGHVPTPPAPPEHVPMPSASAGHVGPPPASGGATPTPGGPGPVDPSPAPVSAVPVAYPQALFVSAGRPADPPPDRRSPGWVRATATLVGAAVSLLSVGVLTWAVILAYALWRRSWRLALGALPYFLLVVSVFGLAVSSPVEEEPSDPMVIYFLFGLCVCWMLGTLHVVLLNPALWAALRGLFWTGPQRADEQRRLRREQARYLLHHYPSARRDLRIGRPDLLREFDDGGLVDVNAVPDAVFASLPGLTAEQRRQVAVDRWLRGPFGSLEQLVARCQLPPAATGALREVLLFLPPEPPPGPPVAPTPPGRNAG</sequence>
<keyword evidence="7" id="KW-0812">Transmembrane</keyword>